<organism evidence="4 5">
    <name type="scientific">Longivirga aurantiaca</name>
    <dbReference type="NCBI Taxonomy" id="1837743"/>
    <lineage>
        <taxon>Bacteria</taxon>
        <taxon>Bacillati</taxon>
        <taxon>Actinomycetota</taxon>
        <taxon>Actinomycetes</taxon>
        <taxon>Sporichthyales</taxon>
        <taxon>Sporichthyaceae</taxon>
        <taxon>Longivirga</taxon>
    </lineage>
</organism>
<accession>A0ABW1T0B0</accession>
<evidence type="ECO:0000313" key="5">
    <source>
        <dbReference type="Proteomes" id="UP001596138"/>
    </source>
</evidence>
<proteinExistence type="predicted"/>
<dbReference type="EMBL" id="JBHSTI010000008">
    <property type="protein sequence ID" value="MFC6237518.1"/>
    <property type="molecule type" value="Genomic_DNA"/>
</dbReference>
<evidence type="ECO:0000313" key="4">
    <source>
        <dbReference type="EMBL" id="MFC6237518.1"/>
    </source>
</evidence>
<reference evidence="5" key="1">
    <citation type="journal article" date="2019" name="Int. J. Syst. Evol. Microbiol.">
        <title>The Global Catalogue of Microorganisms (GCM) 10K type strain sequencing project: providing services to taxonomists for standard genome sequencing and annotation.</title>
        <authorList>
            <consortium name="The Broad Institute Genomics Platform"/>
            <consortium name="The Broad Institute Genome Sequencing Center for Infectious Disease"/>
            <person name="Wu L."/>
            <person name="Ma J."/>
        </authorList>
    </citation>
    <scope>NUCLEOTIDE SEQUENCE [LARGE SCALE GENOMIC DNA]</scope>
    <source>
        <strain evidence="5">CGMCC 4.7317</strain>
    </source>
</reference>
<dbReference type="PANTHER" id="PTHR12277">
    <property type="entry name" value="ALPHA/BETA HYDROLASE DOMAIN-CONTAINING PROTEIN"/>
    <property type="match status" value="1"/>
</dbReference>
<dbReference type="Gene3D" id="3.40.50.1820">
    <property type="entry name" value="alpha/beta hydrolase"/>
    <property type="match status" value="1"/>
</dbReference>
<keyword evidence="4" id="KW-0378">Hydrolase</keyword>
<keyword evidence="2" id="KW-1133">Transmembrane helix</keyword>
<feature type="domain" description="AB hydrolase-1" evidence="3">
    <location>
        <begin position="194"/>
        <end position="402"/>
    </location>
</feature>
<protein>
    <submittedName>
        <fullName evidence="4">Alpha/beta hydrolase</fullName>
    </submittedName>
</protein>
<comment type="caution">
    <text evidence="4">The sequence shown here is derived from an EMBL/GenBank/DDBJ whole genome shotgun (WGS) entry which is preliminary data.</text>
</comment>
<dbReference type="Proteomes" id="UP001596138">
    <property type="component" value="Unassembled WGS sequence"/>
</dbReference>
<name>A0ABW1T0B0_9ACTN</name>
<evidence type="ECO:0000259" key="3">
    <source>
        <dbReference type="Pfam" id="PF12697"/>
    </source>
</evidence>
<keyword evidence="2" id="KW-0812">Transmembrane</keyword>
<dbReference type="GO" id="GO:0016787">
    <property type="term" value="F:hydrolase activity"/>
    <property type="evidence" value="ECO:0007669"/>
    <property type="project" value="UniProtKB-KW"/>
</dbReference>
<evidence type="ECO:0000256" key="1">
    <source>
        <dbReference type="SAM" id="MobiDB-lite"/>
    </source>
</evidence>
<dbReference type="InterPro" id="IPR000073">
    <property type="entry name" value="AB_hydrolase_1"/>
</dbReference>
<dbReference type="SUPFAM" id="SSF53474">
    <property type="entry name" value="alpha/beta-Hydrolases"/>
    <property type="match status" value="1"/>
</dbReference>
<keyword evidence="5" id="KW-1185">Reference proteome</keyword>
<dbReference type="RefSeq" id="WP_386764885.1">
    <property type="nucleotide sequence ID" value="NZ_JBHSTI010000008.1"/>
</dbReference>
<evidence type="ECO:0000256" key="2">
    <source>
        <dbReference type="SAM" id="Phobius"/>
    </source>
</evidence>
<dbReference type="PANTHER" id="PTHR12277:SF79">
    <property type="entry name" value="XAA-PRO DIPEPTIDYL-PEPTIDASE-RELATED"/>
    <property type="match status" value="1"/>
</dbReference>
<keyword evidence="2" id="KW-0472">Membrane</keyword>
<dbReference type="InterPro" id="IPR029058">
    <property type="entry name" value="AB_hydrolase_fold"/>
</dbReference>
<gene>
    <name evidence="4" type="ORF">ACFQGU_06485</name>
</gene>
<dbReference type="Pfam" id="PF12697">
    <property type="entry name" value="Abhydrolase_6"/>
    <property type="match status" value="1"/>
</dbReference>
<feature type="transmembrane region" description="Helical" evidence="2">
    <location>
        <begin position="34"/>
        <end position="57"/>
    </location>
</feature>
<sequence length="418" mass="44462">MSGSITPTAPAPYEQGPSVGTTPSAAPRHRGRRALVVLAATLAVLLGIFYLGGGWYFSSQIESGALASTPGPMAPSYNLTVTVVEPGSVTYRSSGDLSPSFEQASSYALLWEGGWAHVGPPTDVVDGAVTRPMSDVTGTPPEAGTPAALERDWYIGDPQTALGYAFEDVVVTSVHGQLPAWYVPAAEASTWTAVMVHGRDGFRRETLRAAEIAHKAGYNVLAITYLGDYGNMPYADGHLGFGTTEWPDVEAAVQWAVARGTTDVVLVGNSMGTTVISAFLRESERASLVRGMVLDSAAIDLAQTVEAGAAQVSLPVLGAPPSSLVAVAEWFAQLRFGVDWDYLDYADDAMWDTVPTLALHGSEDPTVTVQVSRDFAAMHPETVQYEEFPGAQHVESWNTDRARYEAVLSAFLTEVRTG</sequence>
<feature type="region of interest" description="Disordered" evidence="1">
    <location>
        <begin position="1"/>
        <end position="26"/>
    </location>
</feature>